<keyword evidence="9 12" id="KW-0472">Membrane</keyword>
<dbReference type="GO" id="GO:0032049">
    <property type="term" value="P:cardiolipin biosynthetic process"/>
    <property type="evidence" value="ECO:0007669"/>
    <property type="project" value="UniProtKB-UniRule"/>
</dbReference>
<feature type="active site" evidence="12">
    <location>
        <position position="414"/>
    </location>
</feature>
<dbReference type="GO" id="GO:0008808">
    <property type="term" value="F:cardiolipin synthase activity"/>
    <property type="evidence" value="ECO:0007669"/>
    <property type="project" value="UniProtKB-UniRule"/>
</dbReference>
<dbReference type="Pfam" id="PF13091">
    <property type="entry name" value="PLDc_2"/>
    <property type="match status" value="2"/>
</dbReference>
<accession>A0A521DS09</accession>
<feature type="active site" evidence="12">
    <location>
        <position position="236"/>
    </location>
</feature>
<keyword evidence="2 12" id="KW-1003">Cell membrane</keyword>
<dbReference type="InterPro" id="IPR001736">
    <property type="entry name" value="PLipase_D/transphosphatidylase"/>
</dbReference>
<keyword evidence="16" id="KW-1185">Reference proteome</keyword>
<keyword evidence="10 12" id="KW-0594">Phospholipid biosynthesis</keyword>
<proteinExistence type="inferred from homology"/>
<keyword evidence="7 12" id="KW-1133">Transmembrane helix</keyword>
<dbReference type="Pfam" id="PF13396">
    <property type="entry name" value="PLDc_N"/>
    <property type="match status" value="1"/>
</dbReference>
<protein>
    <recommendedName>
        <fullName evidence="12 13">Cardiolipin synthase</fullName>
        <shortName evidence="12">CL synthase</shortName>
        <ecNumber evidence="12 13">2.7.8.-</ecNumber>
    </recommendedName>
</protein>
<keyword evidence="6" id="KW-0677">Repeat</keyword>
<evidence type="ECO:0000256" key="10">
    <source>
        <dbReference type="ARBA" id="ARBA00023209"/>
    </source>
</evidence>
<feature type="active site" evidence="12">
    <location>
        <position position="419"/>
    </location>
</feature>
<evidence type="ECO:0000256" key="3">
    <source>
        <dbReference type="ARBA" id="ARBA00022516"/>
    </source>
</evidence>
<keyword evidence="4 12" id="KW-0808">Transferase</keyword>
<feature type="domain" description="PLD phosphodiesterase" evidence="14">
    <location>
        <begin position="407"/>
        <end position="434"/>
    </location>
</feature>
<evidence type="ECO:0000313" key="16">
    <source>
        <dbReference type="Proteomes" id="UP000315971"/>
    </source>
</evidence>
<dbReference type="PANTHER" id="PTHR21248">
    <property type="entry name" value="CARDIOLIPIN SYNTHASE"/>
    <property type="match status" value="1"/>
</dbReference>
<evidence type="ECO:0000256" key="13">
    <source>
        <dbReference type="NCBIfam" id="TIGR04265"/>
    </source>
</evidence>
<comment type="similarity">
    <text evidence="12">Belongs to the phospholipase D family. Cardiolipin synthase subfamily.</text>
</comment>
<feature type="domain" description="PLD phosphodiesterase" evidence="14">
    <location>
        <begin position="224"/>
        <end position="251"/>
    </location>
</feature>
<comment type="function">
    <text evidence="12">Catalyzes the reversible phosphatidyl group transfer from one phosphatidylglycerol molecule to another to form cardiolipin (CL) (diphosphatidylglycerol) and glycerol.</text>
</comment>
<dbReference type="PANTHER" id="PTHR21248:SF22">
    <property type="entry name" value="PHOSPHOLIPASE D"/>
    <property type="match status" value="1"/>
</dbReference>
<evidence type="ECO:0000256" key="12">
    <source>
        <dbReference type="HAMAP-Rule" id="MF_01916"/>
    </source>
</evidence>
<sequence>MLLEINISEVVLNTYLLIIYMFAVVVAARILLENRNPAKTVAYLLLLLFIPFVGIIVYIFFGLNYRKKRLYKRKLKADTELFGYVRKQIVKESEQVMAEHSEWMKGRESIVRLLLNDSLAKLTSDNQIDLLINGEEKFPAVFAAMEAAEKFIHLEYFIFENDKIGHEIKELLIRKSKAGVTVRFIYDDYGSRHLHSNFINELKAAGIRVFPFYRIYFPLLANRINYRDHRKIIVVDGKVGFIGGINVSDRYINLRRKHRKGKKGLYWRDSHIRIEGSAVQGLQYLFISNWNFCSEEDLQLTNHLFPQQTGHGNELVQIASSGPDSKHSTIMMSFVAAINSAIRSIYITTPYFIPNDALIDCLKRAAICGLDIQLLIPGITDTLLVNAAARSFYEELMEVGVRIFTYQKGFVHAKTVVIDDNLSIIGTANMDVRSFDCNFEVNAVVYGTDLNLKLTNSFKNDLLNSKELDLATWRQRSRWKKLGESIARLLAPLL</sequence>
<feature type="transmembrane region" description="Helical" evidence="12">
    <location>
        <begin position="12"/>
        <end position="32"/>
    </location>
</feature>
<dbReference type="Gene3D" id="3.30.870.10">
    <property type="entry name" value="Endonuclease Chain A"/>
    <property type="match status" value="2"/>
</dbReference>
<dbReference type="InterPro" id="IPR022924">
    <property type="entry name" value="Cardiolipin_synthase"/>
</dbReference>
<evidence type="ECO:0000256" key="6">
    <source>
        <dbReference type="ARBA" id="ARBA00022737"/>
    </source>
</evidence>
<dbReference type="InterPro" id="IPR027379">
    <property type="entry name" value="CLS_N"/>
</dbReference>
<evidence type="ECO:0000256" key="4">
    <source>
        <dbReference type="ARBA" id="ARBA00022679"/>
    </source>
</evidence>
<dbReference type="InterPro" id="IPR025202">
    <property type="entry name" value="PLD-like_dom"/>
</dbReference>
<dbReference type="SUPFAM" id="SSF56024">
    <property type="entry name" value="Phospholipase D/nuclease"/>
    <property type="match status" value="2"/>
</dbReference>
<dbReference type="PROSITE" id="PS50035">
    <property type="entry name" value="PLD"/>
    <property type="match status" value="2"/>
</dbReference>
<keyword evidence="3 12" id="KW-0444">Lipid biosynthesis</keyword>
<dbReference type="RefSeq" id="WP_142604360.1">
    <property type="nucleotide sequence ID" value="NZ_FXSZ01000008.1"/>
</dbReference>
<dbReference type="OrthoDB" id="9762009at2"/>
<evidence type="ECO:0000313" key="15">
    <source>
        <dbReference type="EMBL" id="SMO74408.1"/>
    </source>
</evidence>
<evidence type="ECO:0000256" key="5">
    <source>
        <dbReference type="ARBA" id="ARBA00022692"/>
    </source>
</evidence>
<name>A0A521DS09_9SPHI</name>
<evidence type="ECO:0000256" key="11">
    <source>
        <dbReference type="ARBA" id="ARBA00023264"/>
    </source>
</evidence>
<dbReference type="Proteomes" id="UP000315971">
    <property type="component" value="Unassembled WGS sequence"/>
</dbReference>
<feature type="active site" evidence="12">
    <location>
        <position position="231"/>
    </location>
</feature>
<evidence type="ECO:0000256" key="8">
    <source>
        <dbReference type="ARBA" id="ARBA00023098"/>
    </source>
</evidence>
<keyword evidence="8 12" id="KW-0443">Lipid metabolism</keyword>
<gene>
    <name evidence="15" type="ORF">SAMN06265350_10868</name>
</gene>
<keyword evidence="5 12" id="KW-0812">Transmembrane</keyword>
<reference evidence="15 16" key="1">
    <citation type="submission" date="2017-05" db="EMBL/GenBank/DDBJ databases">
        <authorList>
            <person name="Varghese N."/>
            <person name="Submissions S."/>
        </authorList>
    </citation>
    <scope>NUCLEOTIDE SEQUENCE [LARGE SCALE GENOMIC DNA]</scope>
    <source>
        <strain evidence="15 16">DSM 21342</strain>
    </source>
</reference>
<dbReference type="NCBIfam" id="TIGR04265">
    <property type="entry name" value="bac_cardiolipin"/>
    <property type="match status" value="1"/>
</dbReference>
<organism evidence="15 16">
    <name type="scientific">Solitalea koreensis</name>
    <dbReference type="NCBI Taxonomy" id="543615"/>
    <lineage>
        <taxon>Bacteria</taxon>
        <taxon>Pseudomonadati</taxon>
        <taxon>Bacteroidota</taxon>
        <taxon>Sphingobacteriia</taxon>
        <taxon>Sphingobacteriales</taxon>
        <taxon>Sphingobacteriaceae</taxon>
        <taxon>Solitalea</taxon>
    </lineage>
</organism>
<dbReference type="GO" id="GO:0005886">
    <property type="term" value="C:plasma membrane"/>
    <property type="evidence" value="ECO:0007669"/>
    <property type="project" value="UniProtKB-SubCell"/>
</dbReference>
<dbReference type="InterPro" id="IPR030874">
    <property type="entry name" value="Cardiolipin_synth_Firmi"/>
</dbReference>
<dbReference type="HAMAP" id="MF_01916">
    <property type="entry name" value="Cardiolipin_synth_Cls"/>
    <property type="match status" value="1"/>
</dbReference>
<evidence type="ECO:0000256" key="2">
    <source>
        <dbReference type="ARBA" id="ARBA00022475"/>
    </source>
</evidence>
<feature type="active site" evidence="12">
    <location>
        <position position="412"/>
    </location>
</feature>
<feature type="active site" evidence="12">
    <location>
        <position position="229"/>
    </location>
</feature>
<dbReference type="CDD" id="cd09110">
    <property type="entry name" value="PLDc_CLS_1"/>
    <property type="match status" value="1"/>
</dbReference>
<dbReference type="SMART" id="SM00155">
    <property type="entry name" value="PLDc"/>
    <property type="match status" value="2"/>
</dbReference>
<dbReference type="AlphaFoldDB" id="A0A521DS09"/>
<dbReference type="EC" id="2.7.8.-" evidence="12 13"/>
<feature type="transmembrane region" description="Helical" evidence="12">
    <location>
        <begin position="44"/>
        <end position="65"/>
    </location>
</feature>
<keyword evidence="11 12" id="KW-1208">Phospholipid metabolism</keyword>
<evidence type="ECO:0000259" key="14">
    <source>
        <dbReference type="PROSITE" id="PS50035"/>
    </source>
</evidence>
<evidence type="ECO:0000256" key="7">
    <source>
        <dbReference type="ARBA" id="ARBA00022989"/>
    </source>
</evidence>
<comment type="catalytic activity">
    <reaction evidence="12">
        <text>2 a 1,2-diacyl-sn-glycero-3-phospho-(1'-sn-glycerol) = a cardiolipin + glycerol</text>
        <dbReference type="Rhea" id="RHEA:31451"/>
        <dbReference type="ChEBI" id="CHEBI:17754"/>
        <dbReference type="ChEBI" id="CHEBI:62237"/>
        <dbReference type="ChEBI" id="CHEBI:64716"/>
    </reaction>
</comment>
<dbReference type="CDD" id="cd09112">
    <property type="entry name" value="PLDc_CLS_2"/>
    <property type="match status" value="1"/>
</dbReference>
<evidence type="ECO:0000256" key="1">
    <source>
        <dbReference type="ARBA" id="ARBA00004651"/>
    </source>
</evidence>
<comment type="subcellular location">
    <subcellularLocation>
        <location evidence="1 12">Cell membrane</location>
        <topology evidence="1 12">Multi-pass membrane protein</topology>
    </subcellularLocation>
</comment>
<evidence type="ECO:0000256" key="9">
    <source>
        <dbReference type="ARBA" id="ARBA00023136"/>
    </source>
</evidence>
<dbReference type="EMBL" id="FXSZ01000008">
    <property type="protein sequence ID" value="SMO74408.1"/>
    <property type="molecule type" value="Genomic_DNA"/>
</dbReference>